<dbReference type="PROSITE" id="PS50088">
    <property type="entry name" value="ANK_REPEAT"/>
    <property type="match status" value="2"/>
</dbReference>
<dbReference type="Gene3D" id="1.25.40.20">
    <property type="entry name" value="Ankyrin repeat-containing domain"/>
    <property type="match status" value="3"/>
</dbReference>
<gene>
    <name evidence="6" type="ORF">GRF29_28g1356427</name>
</gene>
<organism evidence="6 7">
    <name type="scientific">Pseudopithomyces chartarum</name>
    <dbReference type="NCBI Taxonomy" id="1892770"/>
    <lineage>
        <taxon>Eukaryota</taxon>
        <taxon>Fungi</taxon>
        <taxon>Dikarya</taxon>
        <taxon>Ascomycota</taxon>
        <taxon>Pezizomycotina</taxon>
        <taxon>Dothideomycetes</taxon>
        <taxon>Pleosporomycetidae</taxon>
        <taxon>Pleosporales</taxon>
        <taxon>Massarineae</taxon>
        <taxon>Didymosphaeriaceae</taxon>
        <taxon>Pseudopithomyces</taxon>
    </lineage>
</organism>
<evidence type="ECO:0000256" key="1">
    <source>
        <dbReference type="ARBA" id="ARBA00022737"/>
    </source>
</evidence>
<dbReference type="SMART" id="SM00220">
    <property type="entry name" value="S_TKc"/>
    <property type="match status" value="1"/>
</dbReference>
<keyword evidence="2 3" id="KW-0040">ANK repeat</keyword>
<feature type="domain" description="Protein kinase" evidence="5">
    <location>
        <begin position="31"/>
        <end position="359"/>
    </location>
</feature>
<dbReference type="PROSITE" id="PS50297">
    <property type="entry name" value="ANK_REP_REGION"/>
    <property type="match status" value="1"/>
</dbReference>
<dbReference type="PROSITE" id="PS50011">
    <property type="entry name" value="PROTEIN_KINASE_DOM"/>
    <property type="match status" value="1"/>
</dbReference>
<dbReference type="Pfam" id="PF12796">
    <property type="entry name" value="Ank_2"/>
    <property type="match status" value="2"/>
</dbReference>
<evidence type="ECO:0000259" key="5">
    <source>
        <dbReference type="PROSITE" id="PS50011"/>
    </source>
</evidence>
<dbReference type="PANTHER" id="PTHR24198">
    <property type="entry name" value="ANKYRIN REPEAT AND PROTEIN KINASE DOMAIN-CONTAINING PROTEIN"/>
    <property type="match status" value="1"/>
</dbReference>
<reference evidence="6 7" key="1">
    <citation type="submission" date="2021-02" db="EMBL/GenBank/DDBJ databases">
        <title>Genome assembly of Pseudopithomyces chartarum.</title>
        <authorList>
            <person name="Jauregui R."/>
            <person name="Singh J."/>
            <person name="Voisey C."/>
        </authorList>
    </citation>
    <scope>NUCLEOTIDE SEQUENCE [LARGE SCALE GENOMIC DNA]</scope>
    <source>
        <strain evidence="6 7">AGR01</strain>
    </source>
</reference>
<feature type="repeat" description="ANK" evidence="3">
    <location>
        <begin position="713"/>
        <end position="745"/>
    </location>
</feature>
<dbReference type="SUPFAM" id="SSF48403">
    <property type="entry name" value="Ankyrin repeat"/>
    <property type="match status" value="2"/>
</dbReference>
<keyword evidence="7" id="KW-1185">Reference proteome</keyword>
<protein>
    <recommendedName>
        <fullName evidence="5">Protein kinase domain-containing protein</fullName>
    </recommendedName>
</protein>
<dbReference type="Gene3D" id="1.10.510.10">
    <property type="entry name" value="Transferase(Phosphotransferase) domain 1"/>
    <property type="match status" value="1"/>
</dbReference>
<evidence type="ECO:0000313" key="6">
    <source>
        <dbReference type="EMBL" id="KAK3213873.1"/>
    </source>
</evidence>
<feature type="compositionally biased region" description="Low complexity" evidence="4">
    <location>
        <begin position="372"/>
        <end position="387"/>
    </location>
</feature>
<dbReference type="SUPFAM" id="SSF56112">
    <property type="entry name" value="Protein kinase-like (PK-like)"/>
    <property type="match status" value="1"/>
</dbReference>
<feature type="repeat" description="ANK" evidence="3">
    <location>
        <begin position="953"/>
        <end position="985"/>
    </location>
</feature>
<dbReference type="PANTHER" id="PTHR24198:SF193">
    <property type="match status" value="1"/>
</dbReference>
<dbReference type="InterPro" id="IPR000719">
    <property type="entry name" value="Prot_kinase_dom"/>
</dbReference>
<feature type="region of interest" description="Disordered" evidence="4">
    <location>
        <begin position="366"/>
        <end position="407"/>
    </location>
</feature>
<proteinExistence type="predicted"/>
<evidence type="ECO:0000256" key="3">
    <source>
        <dbReference type="PROSITE-ProRule" id="PRU00023"/>
    </source>
</evidence>
<dbReference type="SMART" id="SM00248">
    <property type="entry name" value="ANK"/>
    <property type="match status" value="7"/>
</dbReference>
<dbReference type="GO" id="GO:0004672">
    <property type="term" value="F:protein kinase activity"/>
    <property type="evidence" value="ECO:0007669"/>
    <property type="project" value="InterPro"/>
</dbReference>
<keyword evidence="1" id="KW-0677">Repeat</keyword>
<comment type="caution">
    <text evidence="6">The sequence shown here is derived from an EMBL/GenBank/DDBJ whole genome shotgun (WGS) entry which is preliminary data.</text>
</comment>
<dbReference type="SUPFAM" id="SSF81901">
    <property type="entry name" value="HCP-like"/>
    <property type="match status" value="1"/>
</dbReference>
<name>A0AAN6M114_9PLEO</name>
<dbReference type="PROSITE" id="PS00108">
    <property type="entry name" value="PROTEIN_KINASE_ST"/>
    <property type="match status" value="1"/>
</dbReference>
<evidence type="ECO:0000256" key="2">
    <source>
        <dbReference type="ARBA" id="ARBA00023043"/>
    </source>
</evidence>
<dbReference type="EMBL" id="WVTA01000004">
    <property type="protein sequence ID" value="KAK3213873.1"/>
    <property type="molecule type" value="Genomic_DNA"/>
</dbReference>
<dbReference type="Proteomes" id="UP001280581">
    <property type="component" value="Unassembled WGS sequence"/>
</dbReference>
<evidence type="ECO:0000256" key="4">
    <source>
        <dbReference type="SAM" id="MobiDB-lite"/>
    </source>
</evidence>
<dbReference type="InterPro" id="IPR008271">
    <property type="entry name" value="Ser/Thr_kinase_AS"/>
</dbReference>
<dbReference type="InterPro" id="IPR011009">
    <property type="entry name" value="Kinase-like_dom_sf"/>
</dbReference>
<dbReference type="InterPro" id="IPR036770">
    <property type="entry name" value="Ankyrin_rpt-contain_sf"/>
</dbReference>
<dbReference type="InterPro" id="IPR002110">
    <property type="entry name" value="Ankyrin_rpt"/>
</dbReference>
<dbReference type="GO" id="GO:0005524">
    <property type="term" value="F:ATP binding"/>
    <property type="evidence" value="ECO:0007669"/>
    <property type="project" value="InterPro"/>
</dbReference>
<sequence>MQSTSMSSLSGQADHFYPAVTPDDEVVNRPLQRNILQGQGAFFKLVTSLRVPVLGAARGSSQGVDHVSVGDGRSYGVSQAFFSPLENSTTISRLLDAEQEIRTSLASRKVVAKRINISSASGVTDEQQLAAITNEVRILSNRTLNQGNYFVELVCVTWDSIPRQGRFWPRLLLEAADYGNLQEFLTLNTDAHTWNTKLSLALDVLTGLHMLHLHKIVHGDLKLENVLVFAEQDDHPLGVKYRAKLCDFGFSIIMTDYESTTFSAKLGTPPWNAPELAFGTEINLEDLPSSDTYSFGLLFVRERDEGDMRLFNTLKDTMLATVDYSEGQAAILQKAILVTTIFNPAHRFPLNLVGKELTLIGSLFGRDEDNQNDQNRQDGSSSSGLESGSEHRSPASEPINPPNEDASSSPSIVSSLLNIAVSCIRKAASVFILPFRYGLKAAKWGVVSVLRYVLRVTFEDTRQFSAHNLSVGTASELVRNLLSLAEDTTVENKTRVAEVAYQLSIAYFEGIGTQKNIETSLKWLAKATMLESPKAISAISNIYASLGRQMPEDAAITRTRNLAKTAQTSLVKAGISLYDGLIDEKGSFAIVKEWIHESPSQYKDYLDSFGYRLSRTITFAFWLISKGTSSLPGSERTTSFRSILGYDVSTLEIEPGRERDFYRYVRSHGCVNRPDDTLYLTLLQVAAIKGDLPLVKTLVMELGAKVDEVGVTPGMTALWLSCMFGNIDIAIYLADKGARVKCRDNISGRSILHFLNQARSTEDMGLLFKLALQSGLSLEDKDKEGNTPLLSTFVGWDFSLGAISNALVCLPDVNLLVKSERNWTALSAAVAKLDLDLVQAITERLPASQLRVSSNLNILSTTVEGELVESYSVLLVHNEFHRRRACGAAAKQVLQGIVDALINDRMQVKMRNSEVGRGTNPLIGACHTGYDDMVIAVLNTPACPDVDDVDETNGMSALHWAAEQGRYVSFVALLERGALPTLRRTADECNPFHHGAVFAPTMLLKVIEDIDSGKVSLANSIDMKRMMNIPNSDGFRIFDLAVIEGSADHLKLAEDLRTRYCIAFDDLIIPTRHEAEEGSRMTLLGYLVSSSVRSNIMEIESLEYMLSLSPQPRFIATTAGTTLLHLAADGFFHDDMSSNPVGYNVLRLLLQRFPGKEFLYHADDQGLTPLHRAAYFGNAVAIDIIQSHVQSRGEQLDWNRLSSTGTTPLDHVGSVRGIVRVSEEDHRALHAILKKNTIRCFLKLRELGGQHSKELNNTIPVALMARTQDELSEDRLLSWLHSMRRDHGLDWRFLEEPGVPHETINNQASSFVVEICWAFDHFILQGSAILTESLSEYMSARLRHRFLSTNMNTTFPWHSTERVREVQDNMQGLLGREIRWNRQGENSGKGSDYWGGGFRTHYRGRYRLRRNMIGTDLTFGILQILARLTRGNVQVQGSH</sequence>
<dbReference type="Pfam" id="PF00069">
    <property type="entry name" value="Pkinase"/>
    <property type="match status" value="1"/>
</dbReference>
<accession>A0AAN6M114</accession>
<evidence type="ECO:0000313" key="7">
    <source>
        <dbReference type="Proteomes" id="UP001280581"/>
    </source>
</evidence>
<dbReference type="CDD" id="cd00180">
    <property type="entry name" value="PKc"/>
    <property type="match status" value="1"/>
</dbReference>